<proteinExistence type="predicted"/>
<gene>
    <name evidence="2" type="ORF">VMCG_07300</name>
</gene>
<feature type="compositionally biased region" description="Low complexity" evidence="1">
    <location>
        <begin position="22"/>
        <end position="46"/>
    </location>
</feature>
<dbReference type="Proteomes" id="UP000283895">
    <property type="component" value="Unassembled WGS sequence"/>
</dbReference>
<sequence>MRETGDTAGEDLDDSEVGGGQQQQCTRQQDSQEVVNSGGSSKSSSSLDRQPGQRQECLAGTGQSYIKQAMATRDIADVDVDDVSVCFEGRKSALKEI</sequence>
<evidence type="ECO:0000313" key="2">
    <source>
        <dbReference type="EMBL" id="ROW00346.1"/>
    </source>
</evidence>
<dbReference type="EMBL" id="LKEA01000021">
    <property type="protein sequence ID" value="ROW00346.1"/>
    <property type="molecule type" value="Genomic_DNA"/>
</dbReference>
<keyword evidence="3" id="KW-1185">Reference proteome</keyword>
<protein>
    <submittedName>
        <fullName evidence="2">Uncharacterized protein</fullName>
    </submittedName>
</protein>
<reference evidence="2 3" key="1">
    <citation type="submission" date="2015-09" db="EMBL/GenBank/DDBJ databases">
        <title>Host preference determinants of Valsa canker pathogens revealed by comparative genomics.</title>
        <authorList>
            <person name="Yin Z."/>
            <person name="Huang L."/>
        </authorList>
    </citation>
    <scope>NUCLEOTIDE SEQUENCE [LARGE SCALE GENOMIC DNA]</scope>
    <source>
        <strain evidence="2 3">03-1</strain>
    </source>
</reference>
<name>A0A423WAI8_9PEZI</name>
<comment type="caution">
    <text evidence="2">The sequence shown here is derived from an EMBL/GenBank/DDBJ whole genome shotgun (WGS) entry which is preliminary data.</text>
</comment>
<accession>A0A423WAI8</accession>
<evidence type="ECO:0000256" key="1">
    <source>
        <dbReference type="SAM" id="MobiDB-lite"/>
    </source>
</evidence>
<organism evidence="2 3">
    <name type="scientific">Cytospora schulzeri</name>
    <dbReference type="NCBI Taxonomy" id="448051"/>
    <lineage>
        <taxon>Eukaryota</taxon>
        <taxon>Fungi</taxon>
        <taxon>Dikarya</taxon>
        <taxon>Ascomycota</taxon>
        <taxon>Pezizomycotina</taxon>
        <taxon>Sordariomycetes</taxon>
        <taxon>Sordariomycetidae</taxon>
        <taxon>Diaporthales</taxon>
        <taxon>Cytosporaceae</taxon>
        <taxon>Cytospora</taxon>
    </lineage>
</organism>
<dbReference type="AlphaFoldDB" id="A0A423WAI8"/>
<evidence type="ECO:0000313" key="3">
    <source>
        <dbReference type="Proteomes" id="UP000283895"/>
    </source>
</evidence>
<feature type="region of interest" description="Disordered" evidence="1">
    <location>
        <begin position="1"/>
        <end position="56"/>
    </location>
</feature>